<dbReference type="InterPro" id="IPR003314">
    <property type="entry name" value="Mu-type_HTH"/>
</dbReference>
<dbReference type="PROSITE" id="PS51702">
    <property type="entry name" value="HTH_MU"/>
    <property type="match status" value="1"/>
</dbReference>
<dbReference type="InterPro" id="IPR057466">
    <property type="entry name" value="CFAP46_TPR"/>
</dbReference>
<evidence type="ECO:0000259" key="3">
    <source>
        <dbReference type="PROSITE" id="PS51702"/>
    </source>
</evidence>
<dbReference type="Proteomes" id="UP001190700">
    <property type="component" value="Unassembled WGS sequence"/>
</dbReference>
<dbReference type="PANTHER" id="PTHR15977">
    <property type="entry name" value="CILIA- AND FLAGELLA-ASSOCIATED PROTEIN 46"/>
    <property type="match status" value="1"/>
</dbReference>
<sequence>MVLPETIRAALAKAEAEKNGDLLEDAFQSLQHSLQSGSRDRVGYKTLVICAETALKVGYVDIAEESLKAYDLESRRYQSAGEAVTPVEGPDQFLCRAFYAKALVASERAYSLKGEDLVLATLNAIKFILDGLNIAMNIPRYTFLIYNASVIYWRVSRILQRDKLRQRLLPSMETIMKALEKVPEQHEWKVQNQMNLALCYQDAGKTQQALQTASEAFNIANSSVSKLVYQTTSLKVHLGGGTDASEPAAAVLSNLQKLRSGGSKMTAAALESELLEGWKKMDPFAGTKGASIRGADLEVVSEIGWVAAVMSLEHPDHPGLPDLAGQCAARSLQSKTLQPRARAELTSIQLSLILLGKKKDKLIPETIMVHQQAIKRLDSLLGSFVRLEDAGGIQDLCILMWNAGLLLLQRNLRKSVQQPFASGLTALENIASPLHRLRVLMHLELAWCYMAEDMLTKADKQVAKALVLDYTASKAEQDQSGYTRPLDYFLLPLQKFINLKTSIYDTPEGGQEQALLLVEQAKEATQKTVKADVLQRAVEKLEVLEPVLLNAEGMTDDEKFRAKNLHRERSILWGEIVKVAWGAKLAKLTHQVAGQVLAAKWDTVNDKAMVLLQAEVSLIDAEACVALLLEKDVEPVPVAVLPAPPPEEDEEDEDEDAPPALVHGSREELQTRACTGMVDSMKLGSSIGESWIVMNAGISGWNYYIHLVKAMRYAELHALWEPLFEGLQALADVDQGLLCNFADTLACCWEHKFLMRVAPEGSSMNYRQLAPPKGELAMGTEELEQAIKVCDGAIRRAEPQFKRRLVATLARLKAVAGQGPPPAENGQGEEINRAISCIEVLLQTDGSAAANTRQDALTGAVQALESAAEVDVQLWSKLAKGALAMGEYASAISAAQKAVSTLPEDVNENSVDELEELQPDQEKWFWLAVAEVVHGKGLVALLRPELQDHHALERLKQKALEHFVNAILYGVVAGPRKDVVDHAARCLWNTSMTFMQSRASRAMLLTPLRKGTHLLRRVRIDPSLRANLYYCLLQVLLASQLPAFTLPSLNTPFQGIGRERRGVSTEALLDANMWEEGLSTAETALRNVPMNMQLELWELKAEILSKSLLAGHGGQGKKPQGNVFALDKMETLKDHPEQFQAKVWAYLAANSPSRYEQFMAHKNAVDVLEGQPQLQVEYMVEFGIWMYDSGQPAEDTQDMLLTASEILMDPPLEETNPEDQDDDDSRSVRSRTSTNSKVSRSTSRTNKKKALGGRSPSKRGSTGGSPHRGSRDSRIILGE</sequence>
<dbReference type="PANTHER" id="PTHR15977:SF15">
    <property type="entry name" value="CILIA- AND FLAGELLA-ASSOCIATED PROTEIN 46"/>
    <property type="match status" value="1"/>
</dbReference>
<dbReference type="InterPro" id="IPR019734">
    <property type="entry name" value="TPR_rpt"/>
</dbReference>
<dbReference type="SUPFAM" id="SSF48452">
    <property type="entry name" value="TPR-like"/>
    <property type="match status" value="1"/>
</dbReference>
<dbReference type="Pfam" id="PF25439">
    <property type="entry name" value="TPR_CFAP46_N"/>
    <property type="match status" value="1"/>
</dbReference>
<protein>
    <recommendedName>
        <fullName evidence="3">HTH Mu-type domain-containing protein</fullName>
    </recommendedName>
</protein>
<reference evidence="4 5" key="1">
    <citation type="journal article" date="2015" name="Genome Biol. Evol.">
        <title>Comparative Genomics of a Bacterivorous Green Alga Reveals Evolutionary Causalities and Consequences of Phago-Mixotrophic Mode of Nutrition.</title>
        <authorList>
            <person name="Burns J.A."/>
            <person name="Paasch A."/>
            <person name="Narechania A."/>
            <person name="Kim E."/>
        </authorList>
    </citation>
    <scope>NUCLEOTIDE SEQUENCE [LARGE SCALE GENOMIC DNA]</scope>
    <source>
        <strain evidence="4 5">PLY_AMNH</strain>
    </source>
</reference>
<evidence type="ECO:0000256" key="2">
    <source>
        <dbReference type="SAM" id="MobiDB-lite"/>
    </source>
</evidence>
<feature type="compositionally biased region" description="Low complexity" evidence="2">
    <location>
        <begin position="1230"/>
        <end position="1244"/>
    </location>
</feature>
<name>A0AAE0BKP3_9CHLO</name>
<feature type="region of interest" description="Disordered" evidence="2">
    <location>
        <begin position="1211"/>
        <end position="1279"/>
    </location>
</feature>
<feature type="compositionally biased region" description="Acidic residues" evidence="2">
    <location>
        <begin position="1211"/>
        <end position="1224"/>
    </location>
</feature>
<evidence type="ECO:0000313" key="5">
    <source>
        <dbReference type="Proteomes" id="UP001190700"/>
    </source>
</evidence>
<dbReference type="AlphaFoldDB" id="A0AAE0BKP3"/>
<organism evidence="4 5">
    <name type="scientific">Cymbomonas tetramitiformis</name>
    <dbReference type="NCBI Taxonomy" id="36881"/>
    <lineage>
        <taxon>Eukaryota</taxon>
        <taxon>Viridiplantae</taxon>
        <taxon>Chlorophyta</taxon>
        <taxon>Pyramimonadophyceae</taxon>
        <taxon>Pyramimonadales</taxon>
        <taxon>Pyramimonadaceae</taxon>
        <taxon>Cymbomonas</taxon>
    </lineage>
</organism>
<keyword evidence="5" id="KW-1185">Reference proteome</keyword>
<dbReference type="GO" id="GO:0035082">
    <property type="term" value="P:axoneme assembly"/>
    <property type="evidence" value="ECO:0007669"/>
    <property type="project" value="InterPro"/>
</dbReference>
<dbReference type="GO" id="GO:0003677">
    <property type="term" value="F:DNA binding"/>
    <property type="evidence" value="ECO:0007669"/>
    <property type="project" value="InterPro"/>
</dbReference>
<evidence type="ECO:0000313" key="4">
    <source>
        <dbReference type="EMBL" id="KAK3237764.1"/>
    </source>
</evidence>
<gene>
    <name evidence="4" type="ORF">CYMTET_52181</name>
</gene>
<dbReference type="GO" id="GO:0060294">
    <property type="term" value="P:cilium movement involved in cell motility"/>
    <property type="evidence" value="ECO:0007669"/>
    <property type="project" value="InterPro"/>
</dbReference>
<feature type="repeat" description="TPR" evidence="1">
    <location>
        <begin position="872"/>
        <end position="905"/>
    </location>
</feature>
<feature type="domain" description="HTH Mu-type" evidence="3">
    <location>
        <begin position="1"/>
        <end position="19"/>
    </location>
</feature>
<dbReference type="InterPro" id="IPR039586">
    <property type="entry name" value="CFAP46"/>
</dbReference>
<dbReference type="EMBL" id="LGRX02034454">
    <property type="protein sequence ID" value="KAK3237764.1"/>
    <property type="molecule type" value="Genomic_DNA"/>
</dbReference>
<comment type="caution">
    <text evidence="4">The sequence shown here is derived from an EMBL/GenBank/DDBJ whole genome shotgun (WGS) entry which is preliminary data.</text>
</comment>
<feature type="non-terminal residue" evidence="4">
    <location>
        <position position="1279"/>
    </location>
</feature>
<proteinExistence type="predicted"/>
<keyword evidence="1" id="KW-0802">TPR repeat</keyword>
<dbReference type="PROSITE" id="PS50005">
    <property type="entry name" value="TPR"/>
    <property type="match status" value="1"/>
</dbReference>
<accession>A0AAE0BKP3</accession>
<evidence type="ECO:0000256" key="1">
    <source>
        <dbReference type="PROSITE-ProRule" id="PRU00339"/>
    </source>
</evidence>
<dbReference type="SMART" id="SM00028">
    <property type="entry name" value="TPR"/>
    <property type="match status" value="3"/>
</dbReference>
<feature type="compositionally biased region" description="Basic and acidic residues" evidence="2">
    <location>
        <begin position="1269"/>
        <end position="1279"/>
    </location>
</feature>
<dbReference type="InterPro" id="IPR011990">
    <property type="entry name" value="TPR-like_helical_dom_sf"/>
</dbReference>